<protein>
    <submittedName>
        <fullName evidence="1">Uncharacterized protein</fullName>
    </submittedName>
</protein>
<dbReference type="InParanoid" id="C4R0A3"/>
<proteinExistence type="predicted"/>
<dbReference type="KEGG" id="ppa:PAS_chr2-1_0312"/>
<accession>C4R0A3</accession>
<dbReference type="GeneID" id="8199000"/>
<name>C4R0A3_KOMPG</name>
<dbReference type="EMBL" id="FN392320">
    <property type="protein sequence ID" value="CAY68927.1"/>
    <property type="molecule type" value="Genomic_DNA"/>
</dbReference>
<keyword evidence="2" id="KW-1185">Reference proteome</keyword>
<dbReference type="AlphaFoldDB" id="C4R0A3"/>
<dbReference type="HOGENOM" id="CLU_2723052_0_0_1"/>
<dbReference type="Proteomes" id="UP000000314">
    <property type="component" value="Chromosome 2"/>
</dbReference>
<evidence type="ECO:0000313" key="1">
    <source>
        <dbReference type="EMBL" id="CAY68927.1"/>
    </source>
</evidence>
<dbReference type="RefSeq" id="XP_002491207.1">
    <property type="nucleotide sequence ID" value="XM_002491162.1"/>
</dbReference>
<gene>
    <name evidence="1" type="ordered locus">PAS_chr2-1_0312</name>
</gene>
<organism evidence="1 2">
    <name type="scientific">Komagataella phaffii (strain GS115 / ATCC 20864)</name>
    <name type="common">Yeast</name>
    <name type="synonym">Pichia pastoris</name>
    <dbReference type="NCBI Taxonomy" id="644223"/>
    <lineage>
        <taxon>Eukaryota</taxon>
        <taxon>Fungi</taxon>
        <taxon>Dikarya</taxon>
        <taxon>Ascomycota</taxon>
        <taxon>Saccharomycotina</taxon>
        <taxon>Pichiomycetes</taxon>
        <taxon>Pichiales</taxon>
        <taxon>Pichiaceae</taxon>
        <taxon>Komagataella</taxon>
    </lineage>
</organism>
<sequence length="72" mass="8120">MTHRLDSTMAIWGIRTLARALIFQDKRKCHGSRERHSYCKPRPSNLSYRLPVTQLSLGNSSPSSGLQPAKPN</sequence>
<evidence type="ECO:0000313" key="2">
    <source>
        <dbReference type="Proteomes" id="UP000000314"/>
    </source>
</evidence>
<reference evidence="1 2" key="1">
    <citation type="journal article" date="2009" name="Nat. Biotechnol.">
        <title>Genome sequence of the recombinant protein production host Pichia pastoris.</title>
        <authorList>
            <person name="De Schutter K."/>
            <person name="Lin Y.C."/>
            <person name="Tiels P."/>
            <person name="Van Hecke A."/>
            <person name="Glinka S."/>
            <person name="Weber-Lehmann J."/>
            <person name="Rouze P."/>
            <person name="Van de Peer Y."/>
            <person name="Callewaert N."/>
        </authorList>
    </citation>
    <scope>NUCLEOTIDE SEQUENCE [LARGE SCALE GENOMIC DNA]</scope>
    <source>
        <strain evidence="2">GS115 / ATCC 20864</strain>
    </source>
</reference>